<accession>A0A0G1SL62</accession>
<evidence type="ECO:0000313" key="3">
    <source>
        <dbReference type="Proteomes" id="UP000034565"/>
    </source>
</evidence>
<sequence>MRILMMTRLYWPHVGGVEKHVEKICDVLSKKHQITVVCEKHDPKLPDFGRRRGVAIYRIMGVDKWTIWKWWFGHLNLINNADIIHIHDVFFWFLLVQKSLHDLSRL</sequence>
<comment type="caution">
    <text evidence="2">The sequence shown here is derived from an EMBL/GenBank/DDBJ whole genome shotgun (WGS) entry which is preliminary data.</text>
</comment>
<dbReference type="Gene3D" id="3.40.50.2000">
    <property type="entry name" value="Glycogen Phosphorylase B"/>
    <property type="match status" value="1"/>
</dbReference>
<organism evidence="2 3">
    <name type="scientific">Candidatus Amesbacteria bacterium GW2011_GWA1_47_20</name>
    <dbReference type="NCBI Taxonomy" id="1618354"/>
    <lineage>
        <taxon>Bacteria</taxon>
        <taxon>Candidatus Amesiibacteriota</taxon>
    </lineage>
</organism>
<dbReference type="SUPFAM" id="SSF53756">
    <property type="entry name" value="UDP-Glycosyltransferase/glycogen phosphorylase"/>
    <property type="match status" value="1"/>
</dbReference>
<gene>
    <name evidence="2" type="ORF">UX92_C0004G0013</name>
</gene>
<evidence type="ECO:0000313" key="2">
    <source>
        <dbReference type="EMBL" id="KKU70136.1"/>
    </source>
</evidence>
<name>A0A0G1SL62_9BACT</name>
<feature type="domain" description="Glycosyltransferase subfamily 4-like N-terminal" evidence="1">
    <location>
        <begin position="14"/>
        <end position="98"/>
    </location>
</feature>
<proteinExistence type="predicted"/>
<dbReference type="Proteomes" id="UP000034565">
    <property type="component" value="Unassembled WGS sequence"/>
</dbReference>
<dbReference type="InterPro" id="IPR028098">
    <property type="entry name" value="Glyco_trans_4-like_N"/>
</dbReference>
<evidence type="ECO:0000259" key="1">
    <source>
        <dbReference type="Pfam" id="PF13439"/>
    </source>
</evidence>
<reference evidence="2 3" key="1">
    <citation type="journal article" date="2015" name="Nature">
        <title>rRNA introns, odd ribosomes, and small enigmatic genomes across a large radiation of phyla.</title>
        <authorList>
            <person name="Brown C.T."/>
            <person name="Hug L.A."/>
            <person name="Thomas B.C."/>
            <person name="Sharon I."/>
            <person name="Castelle C.J."/>
            <person name="Singh A."/>
            <person name="Wilkins M.J."/>
            <person name="Williams K.H."/>
            <person name="Banfield J.F."/>
        </authorList>
    </citation>
    <scope>NUCLEOTIDE SEQUENCE [LARGE SCALE GENOMIC DNA]</scope>
</reference>
<protein>
    <recommendedName>
        <fullName evidence="1">Glycosyltransferase subfamily 4-like N-terminal domain-containing protein</fullName>
    </recommendedName>
</protein>
<dbReference type="EMBL" id="LCOA01000004">
    <property type="protein sequence ID" value="KKU70136.1"/>
    <property type="molecule type" value="Genomic_DNA"/>
</dbReference>
<dbReference type="Pfam" id="PF13439">
    <property type="entry name" value="Glyco_transf_4"/>
    <property type="match status" value="1"/>
</dbReference>
<dbReference type="AlphaFoldDB" id="A0A0G1SL62"/>